<organism evidence="2 3">
    <name type="scientific">Trichonephila inaurata madagascariensis</name>
    <dbReference type="NCBI Taxonomy" id="2747483"/>
    <lineage>
        <taxon>Eukaryota</taxon>
        <taxon>Metazoa</taxon>
        <taxon>Ecdysozoa</taxon>
        <taxon>Arthropoda</taxon>
        <taxon>Chelicerata</taxon>
        <taxon>Arachnida</taxon>
        <taxon>Araneae</taxon>
        <taxon>Araneomorphae</taxon>
        <taxon>Entelegynae</taxon>
        <taxon>Araneoidea</taxon>
        <taxon>Nephilidae</taxon>
        <taxon>Trichonephila</taxon>
        <taxon>Trichonephila inaurata</taxon>
    </lineage>
</organism>
<keyword evidence="3" id="KW-1185">Reference proteome</keyword>
<dbReference type="Proteomes" id="UP000886998">
    <property type="component" value="Unassembled WGS sequence"/>
</dbReference>
<protein>
    <submittedName>
        <fullName evidence="2">Uncharacterized protein</fullName>
    </submittedName>
</protein>
<comment type="caution">
    <text evidence="2">The sequence shown here is derived from an EMBL/GenBank/DDBJ whole genome shotgun (WGS) entry which is preliminary data.</text>
</comment>
<reference evidence="2" key="1">
    <citation type="submission" date="2020-08" db="EMBL/GenBank/DDBJ databases">
        <title>Multicomponent nature underlies the extraordinary mechanical properties of spider dragline silk.</title>
        <authorList>
            <person name="Kono N."/>
            <person name="Nakamura H."/>
            <person name="Mori M."/>
            <person name="Yoshida Y."/>
            <person name="Ohtoshi R."/>
            <person name="Malay A.D."/>
            <person name="Moran D.A.P."/>
            <person name="Tomita M."/>
            <person name="Numata K."/>
            <person name="Arakawa K."/>
        </authorList>
    </citation>
    <scope>NUCLEOTIDE SEQUENCE</scope>
</reference>
<feature type="region of interest" description="Disordered" evidence="1">
    <location>
        <begin position="1"/>
        <end position="45"/>
    </location>
</feature>
<dbReference type="AlphaFoldDB" id="A0A8X7CJF2"/>
<dbReference type="EMBL" id="BMAV01016787">
    <property type="protein sequence ID" value="GFY67850.1"/>
    <property type="molecule type" value="Genomic_DNA"/>
</dbReference>
<evidence type="ECO:0000313" key="3">
    <source>
        <dbReference type="Proteomes" id="UP000886998"/>
    </source>
</evidence>
<name>A0A8X7CJF2_9ARAC</name>
<evidence type="ECO:0000256" key="1">
    <source>
        <dbReference type="SAM" id="MobiDB-lite"/>
    </source>
</evidence>
<sequence length="154" mass="16902">MGFRISPDPHFPSTPSPGRMRPVSRRGGHQDDMRSLSACSGRSGMSGTVKTILKSIKAALGQQVLSAVPVLQLATAVLFFSISPAVGRVPEMVCLVTAHFCNLSEFEHFRLLSQQVDTFPPPKRRRSTDSRLTSAPFLHRACVGTWLSGKRSFY</sequence>
<proteinExistence type="predicted"/>
<gene>
    <name evidence="2" type="ORF">TNIN_445161</name>
</gene>
<evidence type="ECO:0000313" key="2">
    <source>
        <dbReference type="EMBL" id="GFY67850.1"/>
    </source>
</evidence>
<accession>A0A8X7CJF2</accession>